<gene>
    <name evidence="1" type="ORF">BCR42DRAFT_428982</name>
</gene>
<evidence type="ECO:0000313" key="2">
    <source>
        <dbReference type="Proteomes" id="UP000193560"/>
    </source>
</evidence>
<organism evidence="1 2">
    <name type="scientific">Absidia repens</name>
    <dbReference type="NCBI Taxonomy" id="90262"/>
    <lineage>
        <taxon>Eukaryota</taxon>
        <taxon>Fungi</taxon>
        <taxon>Fungi incertae sedis</taxon>
        <taxon>Mucoromycota</taxon>
        <taxon>Mucoromycotina</taxon>
        <taxon>Mucoromycetes</taxon>
        <taxon>Mucorales</taxon>
        <taxon>Cunninghamellaceae</taxon>
        <taxon>Absidia</taxon>
    </lineage>
</organism>
<proteinExistence type="predicted"/>
<sequence>MVSTLSIKIFGKCPMYPQARSIFLQTLTKRIHHNRLLNCFGSFSSPTCSYRHRYNNGRFHFLVGCPSKWHLWQIILHHFYPTLSFALGGVLASLQDLTIPPSIINSTQYLAIDFTILRQIWNHEYHNPIPIS</sequence>
<dbReference type="STRING" id="90262.A0A1X2HXL6"/>
<accession>A0A1X2HXL6</accession>
<comment type="caution">
    <text evidence="1">The sequence shown here is derived from an EMBL/GenBank/DDBJ whole genome shotgun (WGS) entry which is preliminary data.</text>
</comment>
<evidence type="ECO:0008006" key="3">
    <source>
        <dbReference type="Google" id="ProtNLM"/>
    </source>
</evidence>
<protein>
    <recommendedName>
        <fullName evidence="3">Reverse transcriptase zinc-binding domain-containing protein</fullName>
    </recommendedName>
</protein>
<keyword evidence="2" id="KW-1185">Reference proteome</keyword>
<reference evidence="1 2" key="1">
    <citation type="submission" date="2016-07" db="EMBL/GenBank/DDBJ databases">
        <title>Pervasive Adenine N6-methylation of Active Genes in Fungi.</title>
        <authorList>
            <consortium name="DOE Joint Genome Institute"/>
            <person name="Mondo S.J."/>
            <person name="Dannebaum R.O."/>
            <person name="Kuo R.C."/>
            <person name="Labutti K."/>
            <person name="Haridas S."/>
            <person name="Kuo A."/>
            <person name="Salamov A."/>
            <person name="Ahrendt S.R."/>
            <person name="Lipzen A."/>
            <person name="Sullivan W."/>
            <person name="Andreopoulos W.B."/>
            <person name="Clum A."/>
            <person name="Lindquist E."/>
            <person name="Daum C."/>
            <person name="Ramamoorthy G.K."/>
            <person name="Gryganskyi A."/>
            <person name="Culley D."/>
            <person name="Magnuson J.K."/>
            <person name="James T.Y."/>
            <person name="O'Malley M.A."/>
            <person name="Stajich J.E."/>
            <person name="Spatafora J.W."/>
            <person name="Visel A."/>
            <person name="Grigoriev I.V."/>
        </authorList>
    </citation>
    <scope>NUCLEOTIDE SEQUENCE [LARGE SCALE GENOMIC DNA]</scope>
    <source>
        <strain evidence="1 2">NRRL 1336</strain>
    </source>
</reference>
<dbReference type="Proteomes" id="UP000193560">
    <property type="component" value="Unassembled WGS sequence"/>
</dbReference>
<name>A0A1X2HXL6_9FUNG</name>
<evidence type="ECO:0000313" key="1">
    <source>
        <dbReference type="EMBL" id="ORZ04771.1"/>
    </source>
</evidence>
<dbReference type="EMBL" id="MCGE01000048">
    <property type="protein sequence ID" value="ORZ04771.1"/>
    <property type="molecule type" value="Genomic_DNA"/>
</dbReference>
<dbReference type="AlphaFoldDB" id="A0A1X2HXL6"/>